<proteinExistence type="predicted"/>
<feature type="region of interest" description="Disordered" evidence="1">
    <location>
        <begin position="157"/>
        <end position="236"/>
    </location>
</feature>
<feature type="non-terminal residue" evidence="2">
    <location>
        <position position="1"/>
    </location>
</feature>
<organism evidence="2 3">
    <name type="scientific">Stylosanthes scabra</name>
    <dbReference type="NCBI Taxonomy" id="79078"/>
    <lineage>
        <taxon>Eukaryota</taxon>
        <taxon>Viridiplantae</taxon>
        <taxon>Streptophyta</taxon>
        <taxon>Embryophyta</taxon>
        <taxon>Tracheophyta</taxon>
        <taxon>Spermatophyta</taxon>
        <taxon>Magnoliopsida</taxon>
        <taxon>eudicotyledons</taxon>
        <taxon>Gunneridae</taxon>
        <taxon>Pentapetalae</taxon>
        <taxon>rosids</taxon>
        <taxon>fabids</taxon>
        <taxon>Fabales</taxon>
        <taxon>Fabaceae</taxon>
        <taxon>Papilionoideae</taxon>
        <taxon>50 kb inversion clade</taxon>
        <taxon>dalbergioids sensu lato</taxon>
        <taxon>Dalbergieae</taxon>
        <taxon>Pterocarpus clade</taxon>
        <taxon>Stylosanthes</taxon>
    </lineage>
</organism>
<protein>
    <submittedName>
        <fullName evidence="2">Uncharacterized protein</fullName>
    </submittedName>
</protein>
<accession>A0ABU6ZNB4</accession>
<evidence type="ECO:0000256" key="1">
    <source>
        <dbReference type="SAM" id="MobiDB-lite"/>
    </source>
</evidence>
<keyword evidence="3" id="KW-1185">Reference proteome</keyword>
<evidence type="ECO:0000313" key="3">
    <source>
        <dbReference type="Proteomes" id="UP001341840"/>
    </source>
</evidence>
<dbReference type="EMBL" id="JASCZI010272787">
    <property type="protein sequence ID" value="MED6223491.1"/>
    <property type="molecule type" value="Genomic_DNA"/>
</dbReference>
<evidence type="ECO:0000313" key="2">
    <source>
        <dbReference type="EMBL" id="MED6223491.1"/>
    </source>
</evidence>
<feature type="compositionally biased region" description="Polar residues" evidence="1">
    <location>
        <begin position="164"/>
        <end position="178"/>
    </location>
</feature>
<feature type="compositionally biased region" description="Polar residues" evidence="1">
    <location>
        <begin position="190"/>
        <end position="200"/>
    </location>
</feature>
<name>A0ABU6ZNB4_9FABA</name>
<dbReference type="Proteomes" id="UP001341840">
    <property type="component" value="Unassembled WGS sequence"/>
</dbReference>
<reference evidence="2 3" key="1">
    <citation type="journal article" date="2023" name="Plants (Basel)">
        <title>Bridging the Gap: Combining Genomics and Transcriptomics Approaches to Understand Stylosanthes scabra, an Orphan Legume from the Brazilian Caatinga.</title>
        <authorList>
            <person name="Ferreira-Neto J.R.C."/>
            <person name="da Silva M.D."/>
            <person name="Binneck E."/>
            <person name="de Melo N.F."/>
            <person name="da Silva R.H."/>
            <person name="de Melo A.L.T.M."/>
            <person name="Pandolfi V."/>
            <person name="Bustamante F.O."/>
            <person name="Brasileiro-Vidal A.C."/>
            <person name="Benko-Iseppon A.M."/>
        </authorList>
    </citation>
    <scope>NUCLEOTIDE SEQUENCE [LARGE SCALE GENOMIC DNA]</scope>
    <source>
        <tissue evidence="2">Leaves</tissue>
    </source>
</reference>
<sequence length="236" mass="26560">LGPRIRGDGHAPHEPDVDFFSGTDLELARFILHGEDSGSKSTPHASAVGTSVHQYGPPNEMYEVFWCGEQTMDHIAHEDIASCTSNDAVYRLGPPLQPHPDPAQQCQGFQYYQPLQQSYLQPSPQEQYQLPLPHCQSYYHPSPQLCYQSPLAPQQHFQPPFSYHTPSPQPQFYQSASKPSLLPPQHDDPSYQSALESSAHQIVRPRAQRPQRDRHPPQCGTSSHLHHRPAHGADRD</sequence>
<comment type="caution">
    <text evidence="2">The sequence shown here is derived from an EMBL/GenBank/DDBJ whole genome shotgun (WGS) entry which is preliminary data.</text>
</comment>
<gene>
    <name evidence="2" type="ORF">PIB30_074478</name>
</gene>